<keyword evidence="2" id="KW-0472">Membrane</keyword>
<dbReference type="AlphaFoldDB" id="A0A4Q9LNK9"/>
<feature type="region of interest" description="Disordered" evidence="1">
    <location>
        <begin position="1"/>
        <end position="26"/>
    </location>
</feature>
<accession>A0A4Q9LNK9</accession>
<comment type="caution">
    <text evidence="3">The sequence shown here is derived from an EMBL/GenBank/DDBJ whole genome shotgun (WGS) entry which is preliminary data.</text>
</comment>
<protein>
    <submittedName>
        <fullName evidence="3">Uncharacterized protein</fullName>
    </submittedName>
</protein>
<name>A0A4Q9LNK9_9MICR</name>
<keyword evidence="2" id="KW-0812">Transmembrane</keyword>
<evidence type="ECO:0000256" key="1">
    <source>
        <dbReference type="SAM" id="MobiDB-lite"/>
    </source>
</evidence>
<evidence type="ECO:0000313" key="3">
    <source>
        <dbReference type="EMBL" id="TBU09105.1"/>
    </source>
</evidence>
<proteinExistence type="predicted"/>
<evidence type="ECO:0000256" key="2">
    <source>
        <dbReference type="SAM" id="Phobius"/>
    </source>
</evidence>
<keyword evidence="2" id="KW-1133">Transmembrane helix</keyword>
<feature type="compositionally biased region" description="Low complexity" evidence="1">
    <location>
        <begin position="1"/>
        <end position="14"/>
    </location>
</feature>
<sequence>MKEQIQSPPLQTQQPPTPTDYKPTEIKPTRSRAGLIFKLVGIFVALLAIAFCAAKYYFAFVDIDEYCYADYFYTWRVKYADSALFEKVYRFVQKNSYYEKEDEGKVHKFVQYAQEGDRMLFDGYPEHSPRGDFKRYYTLNFKGNEKYLKFRKSMVNADGNAITDSELLEGKKEVGKKDIHYFDDKVAKEKDVDIKKILTKDEHKEIFTFLKDNLFPFLQKCRKGDFKEKIGKKIPDEIVQEVKKLAEAGVKLGGDDVSITDDHVKKFIGGMGVIKLDAMECFIYSRIVYITLLSVADILGDLKVDSKLTSKQKDALPKYKHLLNGSRSIARMLTGMYEHPLGSSQDTKDVNGFIKFCRRRLGLKPATLVSEDEENMDLILKKLEERIHEISKNTKIKAANDADEVKKSDSEIQKCKLHPPAIPLPSSSYTTITPPPPSQTCSKMQNSGLDTLPSPNAPVPSS</sequence>
<feature type="region of interest" description="Disordered" evidence="1">
    <location>
        <begin position="410"/>
        <end position="462"/>
    </location>
</feature>
<keyword evidence="4" id="KW-1185">Reference proteome</keyword>
<dbReference type="EMBL" id="PITI01000062">
    <property type="protein sequence ID" value="TBU09105.1"/>
    <property type="molecule type" value="Genomic_DNA"/>
</dbReference>
<feature type="non-terminal residue" evidence="3">
    <location>
        <position position="462"/>
    </location>
</feature>
<dbReference type="VEuPathDB" id="MicrosporidiaDB:CWI36_0062p0060"/>
<feature type="transmembrane region" description="Helical" evidence="2">
    <location>
        <begin position="35"/>
        <end position="58"/>
    </location>
</feature>
<dbReference type="Proteomes" id="UP000291404">
    <property type="component" value="Unassembled WGS sequence"/>
</dbReference>
<evidence type="ECO:0000313" key="4">
    <source>
        <dbReference type="Proteomes" id="UP000291404"/>
    </source>
</evidence>
<dbReference type="VEuPathDB" id="MicrosporidiaDB:CWI39_1786p0010"/>
<organism evidence="3 4">
    <name type="scientific">Hamiltosporidium magnivora</name>
    <dbReference type="NCBI Taxonomy" id="148818"/>
    <lineage>
        <taxon>Eukaryota</taxon>
        <taxon>Fungi</taxon>
        <taxon>Fungi incertae sedis</taxon>
        <taxon>Microsporidia</taxon>
        <taxon>Dubosqiidae</taxon>
        <taxon>Hamiltosporidium</taxon>
    </lineage>
</organism>
<reference evidence="3 4" key="1">
    <citation type="submission" date="2017-12" db="EMBL/GenBank/DDBJ databases">
        <authorList>
            <person name="Pombert J.-F."/>
            <person name="Haag K.L."/>
            <person name="Ebert D."/>
        </authorList>
    </citation>
    <scope>NUCLEOTIDE SEQUENCE [LARGE SCALE GENOMIC DNA]</scope>
    <source>
        <strain evidence="3">BE-OM-2</strain>
    </source>
</reference>
<gene>
    <name evidence="3" type="ORF">CWI36_0062p0060</name>
</gene>